<evidence type="ECO:0008006" key="3">
    <source>
        <dbReference type="Google" id="ProtNLM"/>
    </source>
</evidence>
<name>A0A286A7V5_9SPHI</name>
<proteinExistence type="predicted"/>
<evidence type="ECO:0000313" key="1">
    <source>
        <dbReference type="EMBL" id="SOD17990.1"/>
    </source>
</evidence>
<dbReference type="AlphaFoldDB" id="A0A286A7V5"/>
<reference evidence="2" key="1">
    <citation type="submission" date="2017-09" db="EMBL/GenBank/DDBJ databases">
        <authorList>
            <person name="Varghese N."/>
            <person name="Submissions S."/>
        </authorList>
    </citation>
    <scope>NUCLEOTIDE SEQUENCE [LARGE SCALE GENOMIC DNA]</scope>
    <source>
        <strain evidence="2">CGMCC 1.12803</strain>
    </source>
</reference>
<organism evidence="1 2">
    <name type="scientific">Pedobacter xixiisoli</name>
    <dbReference type="NCBI Taxonomy" id="1476464"/>
    <lineage>
        <taxon>Bacteria</taxon>
        <taxon>Pseudomonadati</taxon>
        <taxon>Bacteroidota</taxon>
        <taxon>Sphingobacteriia</taxon>
        <taxon>Sphingobacteriales</taxon>
        <taxon>Sphingobacteriaceae</taxon>
        <taxon>Pedobacter</taxon>
    </lineage>
</organism>
<accession>A0A286A7V5</accession>
<dbReference type="PROSITE" id="PS51257">
    <property type="entry name" value="PROKAR_LIPOPROTEIN"/>
    <property type="match status" value="1"/>
</dbReference>
<protein>
    <recommendedName>
        <fullName evidence="3">Lipoprotein</fullName>
    </recommendedName>
</protein>
<dbReference type="EMBL" id="OCMT01000003">
    <property type="protein sequence ID" value="SOD17990.1"/>
    <property type="molecule type" value="Genomic_DNA"/>
</dbReference>
<evidence type="ECO:0000313" key="2">
    <source>
        <dbReference type="Proteomes" id="UP000219281"/>
    </source>
</evidence>
<dbReference type="RefSeq" id="WP_244904294.1">
    <property type="nucleotide sequence ID" value="NZ_OCMT01000003.1"/>
</dbReference>
<sequence length="158" mass="17610">MNMKLKHLAWAFLALPLAYSCGQGGNKESKEETSKVVADTVKQCYTASFEGDSAILDLKVIDSVKVIGDLVIKYAEKPHNNGIVRGEFKGDTLYVDYSFKTGQNKQEFSNPLVFLKQGTNLKMGVGVIETSFGRSYFAKDKPINFERGKFDFVTTECK</sequence>
<keyword evidence="2" id="KW-1185">Reference proteome</keyword>
<gene>
    <name evidence="1" type="ORF">SAMN06297358_2770</name>
</gene>
<dbReference type="Proteomes" id="UP000219281">
    <property type="component" value="Unassembled WGS sequence"/>
</dbReference>